<feature type="compositionally biased region" description="Basic and acidic residues" evidence="1">
    <location>
        <begin position="666"/>
        <end position="675"/>
    </location>
</feature>
<evidence type="ECO:0000313" key="5">
    <source>
        <dbReference type="Proteomes" id="UP000199207"/>
    </source>
</evidence>
<dbReference type="Proteomes" id="UP000199207">
    <property type="component" value="Unassembled WGS sequence"/>
</dbReference>
<feature type="domain" description="Alkaline phosphatase-like protein PglZ second" evidence="2">
    <location>
        <begin position="185"/>
        <end position="327"/>
    </location>
</feature>
<proteinExistence type="predicted"/>
<feature type="domain" description="Alkaline phosphatase-like protein PglZ C-terminal" evidence="3">
    <location>
        <begin position="823"/>
        <end position="923"/>
    </location>
</feature>
<sequence length="928" mass="97708">MAPRPVVGRRVIEALLETELMNAEGRRLLLVDAVHEESGHCGEFTLRADGRMHRVRVTDQDSALGIADAWQRHLAEPEDAGEERILVVTGRVPADQIGWDLRAQAMRGRPVGVDRADIVKQLFGAADLDPRMVGETWLLDAILDTEPPGGWPRSGTVVTRDHAVRALISARLGLGDVTADTLDLDADRLFSWTRTAAGPAAFAALPAAQREGLTGWLAEAVGPSAPTLLALAAAGRGGDALPLGALATAVLHADAGNAAGFGLGALFGQALESYDRLPPFAEAADGVLSRWIAQAEGAGQHSEEARDRVLAVLDRADRLAQEAHLSGPLSGDRMLPSGYRARLHALADALDSREPAAAEAALRRVTEHQLAELHAESTAAARAAVRLVRWLAGPVPQVTSVAQGVREHLASWGWADRAVSVLTEGDAGRDQAVGHAYERLIGAVRQRRSLLDEQFAERLAVWAEGASQQAPSGALLIEDVLEKAAAPLAAKDSRPLILVLDGMSAEVAVQLADGLDRRVWTEIVPKTGQGGVPGRLAAVSMLPTVTRISRASLLSGAATAGGQSAEQAGFAAFWKKRHRSAALFHKGGYEGGPGHRLAPALLDALVGDQVVGVVLNTIDDSLASGREGSRTHWRLRDVAKLPDLLNAARDYGRPVLLVSDHGHVVDRTPHGHRPADVPGAESARWRTGAPGAGEVALAGPRVLAADGRPTALTAAWRDDLRYTARQAGYHGGASLAEVTVPVIALVPSADLIPQNWTLLPRERTAPAWWRGGPADGDSPAAVRTTAPMAAPTTAAPVVAAAGGGRKHRAQHGEGIFMLPGLGTTGERVVQTAQFRAQREFVRHAPTEKAVAAVIDALLDAGGKLSPGAVAAAAQAATGKSQRNPERFATVLERLLNIDGYPVLGLVDSGHTVQLNKALLEQQFLADRS</sequence>
<accession>A0A1I1SBE3</accession>
<evidence type="ECO:0000259" key="3">
    <source>
        <dbReference type="Pfam" id="PF25863"/>
    </source>
</evidence>
<dbReference type="InterPro" id="IPR047992">
    <property type="entry name" value="BREX_PglZ"/>
</dbReference>
<dbReference type="InterPro" id="IPR058881">
    <property type="entry name" value="PglZ_2nd"/>
</dbReference>
<dbReference type="Pfam" id="PF08665">
    <property type="entry name" value="PglZ"/>
    <property type="match status" value="1"/>
</dbReference>
<evidence type="ECO:0000256" key="1">
    <source>
        <dbReference type="SAM" id="MobiDB-lite"/>
    </source>
</evidence>
<protein>
    <submittedName>
        <fullName evidence="4">PglZ domain-containing protein</fullName>
    </submittedName>
</protein>
<name>A0A1I1SBE3_9ACTN</name>
<dbReference type="STRING" id="910347.SAMN05421773_11563"/>
<organism evidence="4 5">
    <name type="scientific">Streptomyces aidingensis</name>
    <dbReference type="NCBI Taxonomy" id="910347"/>
    <lineage>
        <taxon>Bacteria</taxon>
        <taxon>Bacillati</taxon>
        <taxon>Actinomycetota</taxon>
        <taxon>Actinomycetes</taxon>
        <taxon>Kitasatosporales</taxon>
        <taxon>Streptomycetaceae</taxon>
        <taxon>Streptomyces</taxon>
    </lineage>
</organism>
<dbReference type="AlphaFoldDB" id="A0A1I1SBE3"/>
<dbReference type="InterPro" id="IPR058882">
    <property type="entry name" value="PglZ_C"/>
</dbReference>
<evidence type="ECO:0000259" key="2">
    <source>
        <dbReference type="Pfam" id="PF25861"/>
    </source>
</evidence>
<gene>
    <name evidence="4" type="ORF">SAMN05421773_11563</name>
</gene>
<dbReference type="Pfam" id="PF25861">
    <property type="entry name" value="PglZ_2nd"/>
    <property type="match status" value="1"/>
</dbReference>
<reference evidence="4 5" key="1">
    <citation type="submission" date="2016-10" db="EMBL/GenBank/DDBJ databases">
        <authorList>
            <person name="de Groot N.N."/>
        </authorList>
    </citation>
    <scope>NUCLEOTIDE SEQUENCE [LARGE SCALE GENOMIC DNA]</scope>
    <source>
        <strain evidence="4 5">CGMCC 4.5739</strain>
    </source>
</reference>
<dbReference type="OrthoDB" id="6725302at2"/>
<evidence type="ECO:0000313" key="4">
    <source>
        <dbReference type="EMBL" id="SFD43819.1"/>
    </source>
</evidence>
<dbReference type="EMBL" id="FOLM01000015">
    <property type="protein sequence ID" value="SFD43819.1"/>
    <property type="molecule type" value="Genomic_DNA"/>
</dbReference>
<dbReference type="Pfam" id="PF25863">
    <property type="entry name" value="PglZ_C"/>
    <property type="match status" value="1"/>
</dbReference>
<dbReference type="RefSeq" id="WP_093840850.1">
    <property type="nucleotide sequence ID" value="NZ_FOLM01000015.1"/>
</dbReference>
<dbReference type="NCBIfam" id="NF033446">
    <property type="entry name" value="BREX_PglZ_2"/>
    <property type="match status" value="1"/>
</dbReference>
<keyword evidence="5" id="KW-1185">Reference proteome</keyword>
<feature type="region of interest" description="Disordered" evidence="1">
    <location>
        <begin position="666"/>
        <end position="686"/>
    </location>
</feature>